<accession>A0ACC0J1C4</accession>
<dbReference type="EMBL" id="CM045758">
    <property type="protein sequence ID" value="KAI8030296.1"/>
    <property type="molecule type" value="Genomic_DNA"/>
</dbReference>
<organism evidence="1 2">
    <name type="scientific">Camellia lanceoleosa</name>
    <dbReference type="NCBI Taxonomy" id="1840588"/>
    <lineage>
        <taxon>Eukaryota</taxon>
        <taxon>Viridiplantae</taxon>
        <taxon>Streptophyta</taxon>
        <taxon>Embryophyta</taxon>
        <taxon>Tracheophyta</taxon>
        <taxon>Spermatophyta</taxon>
        <taxon>Magnoliopsida</taxon>
        <taxon>eudicotyledons</taxon>
        <taxon>Gunneridae</taxon>
        <taxon>Pentapetalae</taxon>
        <taxon>asterids</taxon>
        <taxon>Ericales</taxon>
        <taxon>Theaceae</taxon>
        <taxon>Camellia</taxon>
    </lineage>
</organism>
<comment type="caution">
    <text evidence="1">The sequence shown here is derived from an EMBL/GenBank/DDBJ whole genome shotgun (WGS) entry which is preliminary data.</text>
</comment>
<gene>
    <name evidence="1" type="ORF">LOK49_LG01G03520</name>
</gene>
<protein>
    <submittedName>
        <fullName evidence="1">Transcription factor BEE 3</fullName>
    </submittedName>
</protein>
<evidence type="ECO:0000313" key="2">
    <source>
        <dbReference type="Proteomes" id="UP001060215"/>
    </source>
</evidence>
<dbReference type="Proteomes" id="UP001060215">
    <property type="component" value="Chromosome 1"/>
</dbReference>
<sequence length="286" mass="32525">MDDFRQQQLESFSPSYAASYTDMKYMEIMDHLTEPNSTMFENFNMTDMLEESFMVDHQQPEIQGTNFKILPCTFESNCMNTVPVFLDMAASSNTEDVFHEKKKRKVMEQSSSNSINMSSTVPGNGWKVKNDTMKKNSLGKGKKSMDYEKEADESEEVIHVKARRGKATDKHSLAERVRREKINNRLKRLQIIVPGCYKSMGMAAMLDEIINYVHSLQNQVEFLSMELAAASSLYDFNLDAEVISNSAGAPSRTFKRGQDTHEGGELVKMAMKGHEGWTCFHSTQSL</sequence>
<proteinExistence type="predicted"/>
<reference evidence="1 2" key="1">
    <citation type="journal article" date="2022" name="Plant J.">
        <title>Chromosome-level genome of Camellia lanceoleosa provides a valuable resource for understanding genome evolution and self-incompatibility.</title>
        <authorList>
            <person name="Gong W."/>
            <person name="Xiao S."/>
            <person name="Wang L."/>
            <person name="Liao Z."/>
            <person name="Chang Y."/>
            <person name="Mo W."/>
            <person name="Hu G."/>
            <person name="Li W."/>
            <person name="Zhao G."/>
            <person name="Zhu H."/>
            <person name="Hu X."/>
            <person name="Ji K."/>
            <person name="Xiang X."/>
            <person name="Song Q."/>
            <person name="Yuan D."/>
            <person name="Jin S."/>
            <person name="Zhang L."/>
        </authorList>
    </citation>
    <scope>NUCLEOTIDE SEQUENCE [LARGE SCALE GENOMIC DNA]</scope>
    <source>
        <strain evidence="1">SQ_2022a</strain>
    </source>
</reference>
<name>A0ACC0J1C4_9ERIC</name>
<evidence type="ECO:0000313" key="1">
    <source>
        <dbReference type="EMBL" id="KAI8030296.1"/>
    </source>
</evidence>
<keyword evidence="2" id="KW-1185">Reference proteome</keyword>